<evidence type="ECO:0000256" key="6">
    <source>
        <dbReference type="SAM" id="MobiDB-lite"/>
    </source>
</evidence>
<feature type="transmembrane region" description="Helical" evidence="7">
    <location>
        <begin position="1162"/>
        <end position="1195"/>
    </location>
</feature>
<feature type="transmembrane region" description="Helical" evidence="7">
    <location>
        <begin position="1335"/>
        <end position="1352"/>
    </location>
</feature>
<dbReference type="Gene3D" id="3.80.10.10">
    <property type="entry name" value="Ribonuclease Inhibitor"/>
    <property type="match status" value="1"/>
</dbReference>
<evidence type="ECO:0000256" key="5">
    <source>
        <dbReference type="PROSITE-ProRule" id="PRU00235"/>
    </source>
</evidence>
<keyword evidence="2 7" id="KW-0812">Transmembrane</keyword>
<dbReference type="Gene3D" id="2.130.10.30">
    <property type="entry name" value="Regulator of chromosome condensation 1/beta-lactamase-inhibitor protein II"/>
    <property type="match status" value="2"/>
</dbReference>
<feature type="compositionally biased region" description="Pro residues" evidence="6">
    <location>
        <begin position="2256"/>
        <end position="2266"/>
    </location>
</feature>
<dbReference type="PROSITE" id="PS50012">
    <property type="entry name" value="RCC1_3"/>
    <property type="match status" value="5"/>
</dbReference>
<dbReference type="InterPro" id="IPR017452">
    <property type="entry name" value="GPCR_Rhodpsn_7TM"/>
</dbReference>
<feature type="repeat" description="RCC1" evidence="5">
    <location>
        <begin position="155"/>
        <end position="214"/>
    </location>
</feature>
<feature type="region of interest" description="Disordered" evidence="6">
    <location>
        <begin position="499"/>
        <end position="594"/>
    </location>
</feature>
<feature type="transmembrane region" description="Helical" evidence="7">
    <location>
        <begin position="1417"/>
        <end position="1443"/>
    </location>
</feature>
<comment type="caution">
    <text evidence="10">The sequence shown here is derived from an EMBL/GenBank/DDBJ whole genome shotgun (WGS) entry which is preliminary data.</text>
</comment>
<dbReference type="SUPFAM" id="SSF52047">
    <property type="entry name" value="RNI-like"/>
    <property type="match status" value="1"/>
</dbReference>
<keyword evidence="8" id="KW-0732">Signal</keyword>
<feature type="transmembrane region" description="Helical" evidence="7">
    <location>
        <begin position="1123"/>
        <end position="1150"/>
    </location>
</feature>
<feature type="transmembrane region" description="Helical" evidence="7">
    <location>
        <begin position="1450"/>
        <end position="1476"/>
    </location>
</feature>
<dbReference type="InterPro" id="IPR051553">
    <property type="entry name" value="Ran_GTPase-activating"/>
</dbReference>
<evidence type="ECO:0000256" key="7">
    <source>
        <dbReference type="SAM" id="Phobius"/>
    </source>
</evidence>
<dbReference type="EMBL" id="LSRX01001641">
    <property type="protein sequence ID" value="OLP78235.1"/>
    <property type="molecule type" value="Genomic_DNA"/>
</dbReference>
<feature type="transmembrane region" description="Helical" evidence="7">
    <location>
        <begin position="1305"/>
        <end position="1328"/>
    </location>
</feature>
<comment type="subcellular location">
    <subcellularLocation>
        <location evidence="1">Membrane</location>
    </subcellularLocation>
</comment>
<dbReference type="PANTHER" id="PTHR45982:SF1">
    <property type="entry name" value="REGULATOR OF CHROMOSOME CONDENSATION"/>
    <property type="match status" value="1"/>
</dbReference>
<feature type="compositionally biased region" description="Low complexity" evidence="6">
    <location>
        <begin position="499"/>
        <end position="587"/>
    </location>
</feature>
<dbReference type="GO" id="GO:0005737">
    <property type="term" value="C:cytoplasm"/>
    <property type="evidence" value="ECO:0007669"/>
    <property type="project" value="TreeGrafter"/>
</dbReference>
<feature type="domain" description="G-protein coupled receptors family 1 profile" evidence="9">
    <location>
        <begin position="1127"/>
        <end position="1420"/>
    </location>
</feature>
<evidence type="ECO:0000313" key="11">
    <source>
        <dbReference type="Proteomes" id="UP000186817"/>
    </source>
</evidence>
<protein>
    <submittedName>
        <fullName evidence="10">Ultraviolet-B receptor UVR8</fullName>
    </submittedName>
</protein>
<dbReference type="Proteomes" id="UP000186817">
    <property type="component" value="Unassembled WGS sequence"/>
</dbReference>
<feature type="transmembrane region" description="Helical" evidence="7">
    <location>
        <begin position="1201"/>
        <end position="1228"/>
    </location>
</feature>
<evidence type="ECO:0000256" key="2">
    <source>
        <dbReference type="ARBA" id="ARBA00022692"/>
    </source>
</evidence>
<feature type="repeat" description="RCC1" evidence="5">
    <location>
        <begin position="275"/>
        <end position="334"/>
    </location>
</feature>
<evidence type="ECO:0000256" key="3">
    <source>
        <dbReference type="ARBA" id="ARBA00022989"/>
    </source>
</evidence>
<organism evidence="10 11">
    <name type="scientific">Symbiodinium microadriaticum</name>
    <name type="common">Dinoflagellate</name>
    <name type="synonym">Zooxanthella microadriatica</name>
    <dbReference type="NCBI Taxonomy" id="2951"/>
    <lineage>
        <taxon>Eukaryota</taxon>
        <taxon>Sar</taxon>
        <taxon>Alveolata</taxon>
        <taxon>Dinophyceae</taxon>
        <taxon>Suessiales</taxon>
        <taxon>Symbiodiniaceae</taxon>
        <taxon>Symbiodinium</taxon>
    </lineage>
</organism>
<feature type="signal peptide" evidence="8">
    <location>
        <begin position="1"/>
        <end position="16"/>
    </location>
</feature>
<keyword evidence="11" id="KW-1185">Reference proteome</keyword>
<gene>
    <name evidence="10" type="primary">UVR8</name>
    <name evidence="10" type="ORF">AK812_SmicGene41612</name>
</gene>
<evidence type="ECO:0000313" key="10">
    <source>
        <dbReference type="EMBL" id="OLP78235.1"/>
    </source>
</evidence>
<dbReference type="InterPro" id="IPR000408">
    <property type="entry name" value="Reg_chr_condens"/>
</dbReference>
<feature type="transmembrane region" description="Helical" evidence="7">
    <location>
        <begin position="1388"/>
        <end position="1411"/>
    </location>
</feature>
<feature type="repeat" description="RCC1" evidence="5">
    <location>
        <begin position="36"/>
        <end position="94"/>
    </location>
</feature>
<feature type="transmembrane region" description="Helical" evidence="7">
    <location>
        <begin position="1673"/>
        <end position="1697"/>
    </location>
</feature>
<reference evidence="10 11" key="1">
    <citation type="submission" date="2016-02" db="EMBL/GenBank/DDBJ databases">
        <title>Genome analysis of coral dinoflagellate symbionts highlights evolutionary adaptations to a symbiotic lifestyle.</title>
        <authorList>
            <person name="Aranda M."/>
            <person name="Li Y."/>
            <person name="Liew Y.J."/>
            <person name="Baumgarten S."/>
            <person name="Simakov O."/>
            <person name="Wilson M."/>
            <person name="Piel J."/>
            <person name="Ashoor H."/>
            <person name="Bougouffa S."/>
            <person name="Bajic V.B."/>
            <person name="Ryu T."/>
            <person name="Ravasi T."/>
            <person name="Bayer T."/>
            <person name="Micklem G."/>
            <person name="Kim H."/>
            <person name="Bhak J."/>
            <person name="Lajeunesse T.C."/>
            <person name="Voolstra C.R."/>
        </authorList>
    </citation>
    <scope>NUCLEOTIDE SEQUENCE [LARGE SCALE GENOMIC DNA]</scope>
    <source>
        <strain evidence="10 11">CCMP2467</strain>
    </source>
</reference>
<feature type="chain" id="PRO_5012796645" evidence="8">
    <location>
        <begin position="17"/>
        <end position="2292"/>
    </location>
</feature>
<dbReference type="InterPro" id="IPR032675">
    <property type="entry name" value="LRR_dom_sf"/>
</dbReference>
<keyword evidence="4 7" id="KW-0472">Membrane</keyword>
<dbReference type="Pfam" id="PF13540">
    <property type="entry name" value="RCC1_2"/>
    <property type="match status" value="5"/>
</dbReference>
<sequence>MLFALVACHLLVLSSAFVPTWLSQSAGRHVCAISLGTVKCWGSNGSGQLGLGDNSDRGDTATEMGDALPTVDLGLKLAVNVVAGGTHTCAILDDLTVKCWGLNTYGQLGVGDQSARGNQAGELGDVLPPVDLGSGNLVLEVAAGAFHTCARLFDNTTKCWGRNDYGQLGVGDTTNRGDATGQMGDELPSVDVGTGRSVQSLAVGDLHTCALLDDFSVKCWGSASEGQLGYESTYGRGHKAEELGDHLPVVDVGTGRSVLQIVAGDSHTCALLDDGTAKCWGKNGLGNLGLEDNTNRGDAAGQMGDNLPAVDLGSGRSAIWLDAGGEHTCALLDNFELKCWGYNAYGQLGAGDGSTRGYLSNSMGDNLPSLDLGSGAVVMTLSVGLYHTCAGLDDATIKCWGYNSDGQLGLGDTANRGDDSSEMGNYLPSVVLQGVVTSTSITSTSTTATVSTSTTFTVTSSETTSTASVTATDTVTITSSTSATVSTTTTISITTTVTETTTTTSSATATVSTSSSSSSSRTTTSMTATVTQTTTTSATSSESTTVSLSSTSHTVTVSETTTRSTSTGTTSSTSSLTTGTSTSSSSTLAGSAQENVTGGATCDSGLKVCLSLHYTSDGLPDHRAPVAVSCAPENTSCPCNEAYEEECSHARGVYCRAKTSGPCPAQRGPLDCGHRSRCNHASGNVSCATASGCRCEDNELPCLNQDAGVTECFAREWYSACPGANCGAGLELCPVISFQNGMPHRAETCVEPVAGSCPVLCDNTTAQKCHGAGNQEFCIDFLDSCPKTCAEGEQLCSVENMDIHGRVLVTSMLCVPASDPCPCGQNAWSCGEFCAPASDGCPGTCEAGKVCLPVSYTVEGMYQPNASVVAGCIDASQSCVCGQNAQMCMWTDSKGQERAECRPSAVECPMTCSGKLCNLADYRLNGVVKGSRELCLVHDGECPCGENAIQCRAGQETYCLPRWDAESQRLSECPLECGEDEQRCCVPSFGATGEFLRTEEICVPKGQPCHCGAGSFECNYTEDGTMGSDCLPLVGGLSPPLRACATGEGCLCGREAKWCDGLGCIFKDQPCPPSCSSSQKLCTLADYTSSGTIAGYRDVCIDRDQRCPCGQNTRQCPGSDLCVLSPITVLLLLFLLLLVLLLLNIIIISISISINTAISTIAIIIVSILVILVIIIIIIITTIIIIIIIVVVVVVITIMKVIVITIIIFLSVFIMVMNMMMTIMIIISSYRRHRLVVMVIICMSLVDQVCPCAAWQKACEVSDYSLEGVPESTNILCTSPDAMCPCGQNSLRCKDPKDANRTVLIIIHVTTIIIIIIIIFIIIIIIIIIIAITTVIIVIITLTILILITIVITTTTTAAATTTVSIFIIIIIILLLIIFFFITITIIIIIIIIIIFIFNIIINIIIIIFIFNIIINIIIIIIIIIISIIIIIPSIIIFFFIIITTISSSVVVVVVVVIVAAAAASLSVVIIVGLVANQCPSPCSVEEELQGNRTCVQIHLLPTFSFRTISPSGAFIPVWQSCQGSGGTQQAARRLQTSPVVVEKESWVIVTFRTLHTSAANSLAEASLLLQFAVQIPSWMETSITLIDKVLTFKISGEGALNADQGTADPSDFALRLRMAVLQNGTDAQAALRGVGDVDSQAGVSIVTQQTALALPDDVSTTRAAEGGADQSLILVLGIIIGMAGAMVGCVICACCARRRHGLSLSSVMPFEADPSNNASIEDKEFCFITPVKDRVRKTSSLDSYSLSDPASLIKYFLDADIRPVRLAYLVELQKANKPWPRRQEAETVVLASGEPALVTLAELRALQYEGGRHSFFAKRGESEEHYIHFGSISHCWESMEHPVWLFIDYVSLYQYKRDEIQQLNFKRALEAMHVLYAHEVVRVEIISKLTPAERKAEVERVRPKISVYKDSHQGVVEVPISELTANNVPYSERGWCQAEKEWANLRETFAGDVPLPPMLFSRQMDMLKFTHRDDSDLVKKLQEEVFLIKVTATTKLNLKLSKQEVPILCQALKSYTSLEMVIVRDTPLGCEGAVAVLQTGARHIFLDACDLGDDEAFAIADVLRQLPSVENLTLRNTQITREGFKELEEASKVFNSAWDLDVRQMAWYSHYRHTVFAMIQACHDEGAGGIVLMAVAPALQNVVTLKEWPCLEEDLPIAYNGRKYPFYDAEGREIIPFNMITFRRIALPDLREELETATRRGKYAIIASCSEAHFQEAETAIREHNRDRPPGHGLAKRAWATSWDVYDGSASHPAHPAPSASPPPLMGARPSIGSASSNRQRERVVRMRTSI</sequence>
<evidence type="ECO:0000256" key="4">
    <source>
        <dbReference type="ARBA" id="ARBA00023136"/>
    </source>
</evidence>
<feature type="repeat" description="RCC1" evidence="5">
    <location>
        <begin position="95"/>
        <end position="154"/>
    </location>
</feature>
<keyword evidence="10" id="KW-0675">Receptor</keyword>
<dbReference type="SUPFAM" id="SSF50985">
    <property type="entry name" value="RCC1/BLIP-II"/>
    <property type="match status" value="1"/>
</dbReference>
<dbReference type="PROSITE" id="PS50262">
    <property type="entry name" value="G_PROTEIN_RECEP_F1_2"/>
    <property type="match status" value="1"/>
</dbReference>
<evidence type="ECO:0000256" key="8">
    <source>
        <dbReference type="SAM" id="SignalP"/>
    </source>
</evidence>
<dbReference type="PRINTS" id="PR00633">
    <property type="entry name" value="RCCNDNSATION"/>
</dbReference>
<feature type="transmembrane region" description="Helical" evidence="7">
    <location>
        <begin position="1358"/>
        <end position="1381"/>
    </location>
</feature>
<dbReference type="OrthoDB" id="434411at2759"/>
<proteinExistence type="predicted"/>
<dbReference type="PANTHER" id="PTHR45982">
    <property type="entry name" value="REGULATOR OF CHROMOSOME CONDENSATION"/>
    <property type="match status" value="1"/>
</dbReference>
<feature type="region of interest" description="Disordered" evidence="6">
    <location>
        <begin position="2251"/>
        <end position="2292"/>
    </location>
</feature>
<dbReference type="GO" id="GO:0005085">
    <property type="term" value="F:guanyl-nucleotide exchange factor activity"/>
    <property type="evidence" value="ECO:0007669"/>
    <property type="project" value="TreeGrafter"/>
</dbReference>
<name>A0A1Q9C5R2_SYMMI</name>
<evidence type="ECO:0000256" key="1">
    <source>
        <dbReference type="ARBA" id="ARBA00004370"/>
    </source>
</evidence>
<dbReference type="GO" id="GO:0016020">
    <property type="term" value="C:membrane"/>
    <property type="evidence" value="ECO:0007669"/>
    <property type="project" value="UniProtKB-SubCell"/>
</dbReference>
<feature type="repeat" description="RCC1" evidence="5">
    <location>
        <begin position="215"/>
        <end position="274"/>
    </location>
</feature>
<accession>A0A1Q9C5R2</accession>
<keyword evidence="3 7" id="KW-1133">Transmembrane helix</keyword>
<evidence type="ECO:0000259" key="9">
    <source>
        <dbReference type="PROSITE" id="PS50262"/>
    </source>
</evidence>
<dbReference type="InterPro" id="IPR009091">
    <property type="entry name" value="RCC1/BLIP-II"/>
</dbReference>